<dbReference type="InterPro" id="IPR011993">
    <property type="entry name" value="PH-like_dom_sf"/>
</dbReference>
<dbReference type="OrthoDB" id="2357150at2759"/>
<name>A0A0R3SQB9_HYMDI</name>
<dbReference type="GO" id="GO:0005737">
    <property type="term" value="C:cytoplasm"/>
    <property type="evidence" value="ECO:0007669"/>
    <property type="project" value="TreeGrafter"/>
</dbReference>
<dbReference type="InterPro" id="IPR045255">
    <property type="entry name" value="RanBP1-like"/>
</dbReference>
<dbReference type="EMBL" id="UYSG01010919">
    <property type="protein sequence ID" value="VDL59575.1"/>
    <property type="molecule type" value="Genomic_DNA"/>
</dbReference>
<feature type="compositionally biased region" description="Basic and acidic residues" evidence="1">
    <location>
        <begin position="50"/>
        <end position="71"/>
    </location>
</feature>
<dbReference type="PANTHER" id="PTHR23138:SF87">
    <property type="entry name" value="E3 SUMO-PROTEIN LIGASE RANBP2"/>
    <property type="match status" value="1"/>
</dbReference>
<dbReference type="InterPro" id="IPR000156">
    <property type="entry name" value="Ran_bind_dom"/>
</dbReference>
<dbReference type="WBParaSite" id="HDID_0000725901-mRNA-1">
    <property type="protein sequence ID" value="HDID_0000725901-mRNA-1"/>
    <property type="gene ID" value="HDID_0000725901"/>
</dbReference>
<dbReference type="Pfam" id="PF00638">
    <property type="entry name" value="Ran_BP1"/>
    <property type="match status" value="1"/>
</dbReference>
<gene>
    <name evidence="3" type="ORF">HDID_LOCUS7257</name>
</gene>
<dbReference type="PROSITE" id="PS50196">
    <property type="entry name" value="RANBD1"/>
    <property type="match status" value="1"/>
</dbReference>
<dbReference type="GO" id="GO:0005643">
    <property type="term" value="C:nuclear pore"/>
    <property type="evidence" value="ECO:0007669"/>
    <property type="project" value="TreeGrafter"/>
</dbReference>
<dbReference type="PANTHER" id="PTHR23138">
    <property type="entry name" value="RAN BINDING PROTEIN"/>
    <property type="match status" value="1"/>
</dbReference>
<proteinExistence type="predicted"/>
<sequence>MTLYASHPLIIFLGSETVLKNFVCMLSHVLPLLFDNYFYFYCDRRQEKDSSKSERYRNKDSKNGSDSDSNRKKSSSYGPTLGNPTQPYYVQPSDDRKLAPSAEMFHYQYQKDQNNTNLPYPSAPTMPQPLDGNDYLYEVPGLAPSLDEDASAQLKRDELYPLIDLKVPEENEHCLFKSPAKLYRYANSEWKDHGPGLVSILEISSPKRWRILMRRDGTLKVCLNHYIVFQMNLIPRGDSGKCFCWMTLNEFSDGVSKQEILAIKFRTFEAANNFKRIFEECVEFARDDQKDIMDKSIEKKIKDKSVSPSVVGKKSAISVKENYGNVDCDKKGDLSGKSDKNEGILRKETLLSGEDIETKVLFNSFTNVQLNSQEGEQG</sequence>
<feature type="domain" description="RanBD1" evidence="2">
    <location>
        <begin position="158"/>
        <end position="287"/>
    </location>
</feature>
<dbReference type="STRING" id="6216.A0A0R3SQB9"/>
<dbReference type="AlphaFoldDB" id="A0A0R3SQB9"/>
<evidence type="ECO:0000259" key="2">
    <source>
        <dbReference type="PROSITE" id="PS50196"/>
    </source>
</evidence>
<reference evidence="3 4" key="2">
    <citation type="submission" date="2018-11" db="EMBL/GenBank/DDBJ databases">
        <authorList>
            <consortium name="Pathogen Informatics"/>
        </authorList>
    </citation>
    <scope>NUCLEOTIDE SEQUENCE [LARGE SCALE GENOMIC DNA]</scope>
</reference>
<dbReference type="SMART" id="SM00160">
    <property type="entry name" value="RanBD"/>
    <property type="match status" value="1"/>
</dbReference>
<reference evidence="5" key="1">
    <citation type="submission" date="2017-02" db="UniProtKB">
        <authorList>
            <consortium name="WormBaseParasite"/>
        </authorList>
    </citation>
    <scope>IDENTIFICATION</scope>
</reference>
<evidence type="ECO:0000313" key="4">
    <source>
        <dbReference type="Proteomes" id="UP000274504"/>
    </source>
</evidence>
<feature type="region of interest" description="Disordered" evidence="1">
    <location>
        <begin position="50"/>
        <end position="93"/>
    </location>
</feature>
<dbReference type="GO" id="GO:0005096">
    <property type="term" value="F:GTPase activator activity"/>
    <property type="evidence" value="ECO:0007669"/>
    <property type="project" value="TreeGrafter"/>
</dbReference>
<evidence type="ECO:0000256" key="1">
    <source>
        <dbReference type="SAM" id="MobiDB-lite"/>
    </source>
</evidence>
<dbReference type="Gene3D" id="2.30.29.30">
    <property type="entry name" value="Pleckstrin-homology domain (PH domain)/Phosphotyrosine-binding domain (PTB)"/>
    <property type="match status" value="1"/>
</dbReference>
<organism evidence="5">
    <name type="scientific">Hymenolepis diminuta</name>
    <name type="common">Rat tapeworm</name>
    <dbReference type="NCBI Taxonomy" id="6216"/>
    <lineage>
        <taxon>Eukaryota</taxon>
        <taxon>Metazoa</taxon>
        <taxon>Spiralia</taxon>
        <taxon>Lophotrochozoa</taxon>
        <taxon>Platyhelminthes</taxon>
        <taxon>Cestoda</taxon>
        <taxon>Eucestoda</taxon>
        <taxon>Cyclophyllidea</taxon>
        <taxon>Hymenolepididae</taxon>
        <taxon>Hymenolepis</taxon>
    </lineage>
</organism>
<protein>
    <submittedName>
        <fullName evidence="5">RanBD1 domain-containing protein</fullName>
    </submittedName>
</protein>
<dbReference type="Proteomes" id="UP000274504">
    <property type="component" value="Unassembled WGS sequence"/>
</dbReference>
<evidence type="ECO:0000313" key="5">
    <source>
        <dbReference type="WBParaSite" id="HDID_0000725901-mRNA-1"/>
    </source>
</evidence>
<accession>A0A0R3SQB9</accession>
<dbReference type="SUPFAM" id="SSF50729">
    <property type="entry name" value="PH domain-like"/>
    <property type="match status" value="1"/>
</dbReference>
<evidence type="ECO:0000313" key="3">
    <source>
        <dbReference type="EMBL" id="VDL59575.1"/>
    </source>
</evidence>